<dbReference type="InterPro" id="IPR008988">
    <property type="entry name" value="Transcriptional_repressor_C"/>
</dbReference>
<dbReference type="NCBIfam" id="TIGR00121">
    <property type="entry name" value="birA_ligase"/>
    <property type="match status" value="1"/>
</dbReference>
<dbReference type="HAMAP" id="MF_00978">
    <property type="entry name" value="Bifunct_BirA"/>
    <property type="match status" value="1"/>
</dbReference>
<dbReference type="OrthoDB" id="9807064at2"/>
<dbReference type="Proteomes" id="UP000190140">
    <property type="component" value="Unassembled WGS sequence"/>
</dbReference>
<feature type="binding site" evidence="2">
    <location>
        <begin position="117"/>
        <end position="119"/>
    </location>
    <ligand>
        <name>biotin</name>
        <dbReference type="ChEBI" id="CHEBI:57586"/>
    </ligand>
</feature>
<dbReference type="SUPFAM" id="SSF50037">
    <property type="entry name" value="C-terminal domain of transcriptional repressors"/>
    <property type="match status" value="1"/>
</dbReference>
<comment type="catalytic activity">
    <reaction evidence="2">
        <text>biotin + L-lysyl-[protein] + ATP = N(6)-biotinyl-L-lysyl-[protein] + AMP + diphosphate + H(+)</text>
        <dbReference type="Rhea" id="RHEA:11756"/>
        <dbReference type="Rhea" id="RHEA-COMP:9752"/>
        <dbReference type="Rhea" id="RHEA-COMP:10505"/>
        <dbReference type="ChEBI" id="CHEBI:15378"/>
        <dbReference type="ChEBI" id="CHEBI:29969"/>
        <dbReference type="ChEBI" id="CHEBI:30616"/>
        <dbReference type="ChEBI" id="CHEBI:33019"/>
        <dbReference type="ChEBI" id="CHEBI:57586"/>
        <dbReference type="ChEBI" id="CHEBI:83144"/>
        <dbReference type="ChEBI" id="CHEBI:456215"/>
        <dbReference type="EC" id="6.3.4.15"/>
    </reaction>
</comment>
<feature type="binding site" evidence="2">
    <location>
        <position position="113"/>
    </location>
    <ligand>
        <name>biotin</name>
        <dbReference type="ChEBI" id="CHEBI:57586"/>
    </ligand>
</feature>
<keyword evidence="2" id="KW-0067">ATP-binding</keyword>
<dbReference type="PANTHER" id="PTHR12835">
    <property type="entry name" value="BIOTIN PROTEIN LIGASE"/>
    <property type="match status" value="1"/>
</dbReference>
<organism evidence="4 5">
    <name type="scientific">Alkalithermobacter paradoxus</name>
    <dbReference type="NCBI Taxonomy" id="29349"/>
    <lineage>
        <taxon>Bacteria</taxon>
        <taxon>Bacillati</taxon>
        <taxon>Bacillota</taxon>
        <taxon>Clostridia</taxon>
        <taxon>Peptostreptococcales</taxon>
        <taxon>Tepidibacteraceae</taxon>
        <taxon>Alkalithermobacter</taxon>
    </lineage>
</organism>
<keyword evidence="1 2" id="KW-0436">Ligase</keyword>
<dbReference type="PROSITE" id="PS51733">
    <property type="entry name" value="BPL_LPL_CATALYTIC"/>
    <property type="match status" value="1"/>
</dbReference>
<dbReference type="GO" id="GO:0004077">
    <property type="term" value="F:biotin--[biotin carboxyl-carrier protein] ligase activity"/>
    <property type="evidence" value="ECO:0007669"/>
    <property type="project" value="UniProtKB-UniRule"/>
</dbReference>
<dbReference type="InterPro" id="IPR036390">
    <property type="entry name" value="WH_DNA-bd_sf"/>
</dbReference>
<keyword evidence="2" id="KW-0547">Nucleotide-binding</keyword>
<dbReference type="GO" id="GO:0006355">
    <property type="term" value="P:regulation of DNA-templated transcription"/>
    <property type="evidence" value="ECO:0007669"/>
    <property type="project" value="UniProtKB-UniRule"/>
</dbReference>
<keyword evidence="5" id="KW-1185">Reference proteome</keyword>
<dbReference type="Pfam" id="PF08279">
    <property type="entry name" value="HTH_11"/>
    <property type="match status" value="1"/>
</dbReference>
<dbReference type="PANTHER" id="PTHR12835:SF5">
    <property type="entry name" value="BIOTIN--PROTEIN LIGASE"/>
    <property type="match status" value="1"/>
</dbReference>
<dbReference type="InterPro" id="IPR045864">
    <property type="entry name" value="aa-tRNA-synth_II/BPL/LPL"/>
</dbReference>
<dbReference type="InterPro" id="IPR004143">
    <property type="entry name" value="BPL_LPL_catalytic"/>
</dbReference>
<keyword evidence="2" id="KW-0238">DNA-binding</keyword>
<name>A0A1V4I5H4_9FIRM</name>
<evidence type="ECO:0000313" key="4">
    <source>
        <dbReference type="EMBL" id="OPJ54827.1"/>
    </source>
</evidence>
<dbReference type="SUPFAM" id="SSF55681">
    <property type="entry name" value="Class II aaRS and biotin synthetases"/>
    <property type="match status" value="1"/>
</dbReference>
<dbReference type="InterPro" id="IPR004408">
    <property type="entry name" value="Biotin_CoA_COase_ligase"/>
</dbReference>
<dbReference type="GO" id="GO:0005524">
    <property type="term" value="F:ATP binding"/>
    <property type="evidence" value="ECO:0007669"/>
    <property type="project" value="UniProtKB-UniRule"/>
</dbReference>
<dbReference type="EMBL" id="MZGW01000011">
    <property type="protein sequence ID" value="OPJ54827.1"/>
    <property type="molecule type" value="Genomic_DNA"/>
</dbReference>
<evidence type="ECO:0000256" key="2">
    <source>
        <dbReference type="HAMAP-Rule" id="MF_00978"/>
    </source>
</evidence>
<dbReference type="GO" id="GO:0016740">
    <property type="term" value="F:transferase activity"/>
    <property type="evidence" value="ECO:0007669"/>
    <property type="project" value="UniProtKB-ARBA"/>
</dbReference>
<evidence type="ECO:0000259" key="3">
    <source>
        <dbReference type="PROSITE" id="PS51733"/>
    </source>
</evidence>
<sequence>MKDKILKLLLEAKGEFISGEYISEKLGISRSAVWKHIKSIKEEGYEIESVTKKGYRLNQYPDLFVSEVIKSKLNTNIIGKKILCFETIGSTNDHAKKIAKESEEGTIILSEEQTKGRGRMGKVWHSIKGDGIWLSIILKPDIPPYHAPIITQIAGLSVVIALNELGVKSSIKWPNDILINNKKICGILTEMSIEIDRIDHIVVGIGMNVKTLDFPNDIENMATSILKEGYSLNRLDILSRILEKFEEFYTDYVSNNDIEKIANMCKTYSAIIGKDIYVIKGDKRRKARGIDINKNGNLIVEYEDGSSEELVSGEVSIRGENGYV</sequence>
<dbReference type="Gene3D" id="1.10.10.10">
    <property type="entry name" value="Winged helix-like DNA-binding domain superfamily/Winged helix DNA-binding domain"/>
    <property type="match status" value="1"/>
</dbReference>
<dbReference type="STRING" id="29349.CLOTH_19460"/>
<dbReference type="Pfam" id="PF03099">
    <property type="entry name" value="BPL_LplA_LipB"/>
    <property type="match status" value="1"/>
</dbReference>
<feature type="binding site" evidence="2">
    <location>
        <position position="183"/>
    </location>
    <ligand>
        <name>biotin</name>
        <dbReference type="ChEBI" id="CHEBI:57586"/>
    </ligand>
</feature>
<comment type="function">
    <text evidence="2">Acts both as a biotin--[acetyl-CoA-carboxylase] ligase and a repressor.</text>
</comment>
<gene>
    <name evidence="2 4" type="primary">birA</name>
    <name evidence="4" type="ORF">CLOTH_19460</name>
</gene>
<dbReference type="CDD" id="cd16442">
    <property type="entry name" value="BPL"/>
    <property type="match status" value="1"/>
</dbReference>
<dbReference type="RefSeq" id="WP_079413525.1">
    <property type="nucleotide sequence ID" value="NZ_MZGW01000011.1"/>
</dbReference>
<dbReference type="InterPro" id="IPR011991">
    <property type="entry name" value="ArsR-like_HTH"/>
</dbReference>
<accession>A0A1V4I5H4</accession>
<comment type="caution">
    <text evidence="4">The sequence shown here is derived from an EMBL/GenBank/DDBJ whole genome shotgun (WGS) entry which is preliminary data.</text>
</comment>
<keyword evidence="2" id="KW-0678">Repressor</keyword>
<dbReference type="CDD" id="cd00090">
    <property type="entry name" value="HTH_ARSR"/>
    <property type="match status" value="1"/>
</dbReference>
<keyword evidence="2" id="KW-0092">Biotin</keyword>
<dbReference type="GO" id="GO:0005737">
    <property type="term" value="C:cytoplasm"/>
    <property type="evidence" value="ECO:0007669"/>
    <property type="project" value="TreeGrafter"/>
</dbReference>
<feature type="DNA-binding region" description="H-T-H motif" evidence="2">
    <location>
        <begin position="19"/>
        <end position="38"/>
    </location>
</feature>
<keyword evidence="2" id="KW-0804">Transcription</keyword>
<proteinExistence type="inferred from homology"/>
<dbReference type="Gene3D" id="3.30.930.10">
    <property type="entry name" value="Bira Bifunctional Protein, Domain 2"/>
    <property type="match status" value="1"/>
</dbReference>
<dbReference type="InterPro" id="IPR036388">
    <property type="entry name" value="WH-like_DNA-bd_sf"/>
</dbReference>
<feature type="binding site" evidence="2">
    <location>
        <begin position="90"/>
        <end position="92"/>
    </location>
    <ligand>
        <name>biotin</name>
        <dbReference type="ChEBI" id="CHEBI:57586"/>
    </ligand>
</feature>
<dbReference type="AlphaFoldDB" id="A0A1V4I5H4"/>
<dbReference type="GO" id="GO:0009249">
    <property type="term" value="P:protein lipoylation"/>
    <property type="evidence" value="ECO:0007669"/>
    <property type="project" value="UniProtKB-ARBA"/>
</dbReference>
<dbReference type="InterPro" id="IPR013196">
    <property type="entry name" value="HTH_11"/>
</dbReference>
<feature type="domain" description="BPL/LPL catalytic" evidence="3">
    <location>
        <begin position="67"/>
        <end position="253"/>
    </location>
</feature>
<comment type="similarity">
    <text evidence="2">Belongs to the biotin--protein ligase family.</text>
</comment>
<dbReference type="Gene3D" id="2.30.30.100">
    <property type="match status" value="1"/>
</dbReference>
<reference evidence="4 5" key="1">
    <citation type="submission" date="2017-03" db="EMBL/GenBank/DDBJ databases">
        <title>Genome sequence of Clostridium thermoalcaliphilum DSM 7309.</title>
        <authorList>
            <person name="Poehlein A."/>
            <person name="Daniel R."/>
        </authorList>
    </citation>
    <scope>NUCLEOTIDE SEQUENCE [LARGE SCALE GENOMIC DNA]</scope>
    <source>
        <strain evidence="4 5">DSM 7309</strain>
    </source>
</reference>
<evidence type="ECO:0000313" key="5">
    <source>
        <dbReference type="Proteomes" id="UP000190140"/>
    </source>
</evidence>
<evidence type="ECO:0000256" key="1">
    <source>
        <dbReference type="ARBA" id="ARBA00022598"/>
    </source>
</evidence>
<dbReference type="SUPFAM" id="SSF46785">
    <property type="entry name" value="Winged helix' DNA-binding domain"/>
    <property type="match status" value="1"/>
</dbReference>
<dbReference type="InterPro" id="IPR030855">
    <property type="entry name" value="Bifunct_BirA"/>
</dbReference>
<dbReference type="EC" id="6.3.4.15" evidence="2"/>
<dbReference type="GO" id="GO:0003677">
    <property type="term" value="F:DNA binding"/>
    <property type="evidence" value="ECO:0007669"/>
    <property type="project" value="UniProtKB-UniRule"/>
</dbReference>
<keyword evidence="2" id="KW-0805">Transcription regulation</keyword>
<protein>
    <recommendedName>
        <fullName evidence="2">Bifunctional ligase/repressor BirA</fullName>
    </recommendedName>
    <alternativeName>
        <fullName evidence="2">Biotin--[acetyl-CoA-carboxylase] ligase</fullName>
        <ecNumber evidence="2">6.3.4.15</ecNumber>
    </alternativeName>
    <alternativeName>
        <fullName evidence="2">Biotin--protein ligase</fullName>
    </alternativeName>
    <alternativeName>
        <fullName evidence="2">Biotin-[acetyl-CoA carboxylase] synthetase</fullName>
    </alternativeName>
</protein>